<feature type="coiled-coil region" evidence="1">
    <location>
        <begin position="2205"/>
        <end position="2235"/>
    </location>
</feature>
<reference evidence="3" key="1">
    <citation type="journal article" date="2012" name="Nature">
        <title>The oyster genome reveals stress adaptation and complexity of shell formation.</title>
        <authorList>
            <person name="Zhang G."/>
            <person name="Fang X."/>
            <person name="Guo X."/>
            <person name="Li L."/>
            <person name="Luo R."/>
            <person name="Xu F."/>
            <person name="Yang P."/>
            <person name="Zhang L."/>
            <person name="Wang X."/>
            <person name="Qi H."/>
            <person name="Xiong Z."/>
            <person name="Que H."/>
            <person name="Xie Y."/>
            <person name="Holland P.W."/>
            <person name="Paps J."/>
            <person name="Zhu Y."/>
            <person name="Wu F."/>
            <person name="Chen Y."/>
            <person name="Wang J."/>
            <person name="Peng C."/>
            <person name="Meng J."/>
            <person name="Yang L."/>
            <person name="Liu J."/>
            <person name="Wen B."/>
            <person name="Zhang N."/>
            <person name="Huang Z."/>
            <person name="Zhu Q."/>
            <person name="Feng Y."/>
            <person name="Mount A."/>
            <person name="Hedgecock D."/>
            <person name="Xu Z."/>
            <person name="Liu Y."/>
            <person name="Domazet-Loso T."/>
            <person name="Du Y."/>
            <person name="Sun X."/>
            <person name="Zhang S."/>
            <person name="Liu B."/>
            <person name="Cheng P."/>
            <person name="Jiang X."/>
            <person name="Li J."/>
            <person name="Fan D."/>
            <person name="Wang W."/>
            <person name="Fu W."/>
            <person name="Wang T."/>
            <person name="Wang B."/>
            <person name="Zhang J."/>
            <person name="Peng Z."/>
            <person name="Li Y."/>
            <person name="Li N."/>
            <person name="Wang J."/>
            <person name="Chen M."/>
            <person name="He Y."/>
            <person name="Tan F."/>
            <person name="Song X."/>
            <person name="Zheng Q."/>
            <person name="Huang R."/>
            <person name="Yang H."/>
            <person name="Du X."/>
            <person name="Chen L."/>
            <person name="Yang M."/>
            <person name="Gaffney P.M."/>
            <person name="Wang S."/>
            <person name="Luo L."/>
            <person name="She Z."/>
            <person name="Ming Y."/>
            <person name="Huang W."/>
            <person name="Zhang S."/>
            <person name="Huang B."/>
            <person name="Zhang Y."/>
            <person name="Qu T."/>
            <person name="Ni P."/>
            <person name="Miao G."/>
            <person name="Wang J."/>
            <person name="Wang Q."/>
            <person name="Steinberg C.E."/>
            <person name="Wang H."/>
            <person name="Li N."/>
            <person name="Qian L."/>
            <person name="Zhang G."/>
            <person name="Li Y."/>
            <person name="Yang H."/>
            <person name="Liu X."/>
            <person name="Wang J."/>
            <person name="Yin Y."/>
            <person name="Wang J."/>
        </authorList>
    </citation>
    <scope>NUCLEOTIDE SEQUENCE [LARGE SCALE GENOMIC DNA]</scope>
    <source>
        <strain evidence="3">05x7-T-G4-1.051#20</strain>
    </source>
</reference>
<feature type="coiled-coil region" evidence="1">
    <location>
        <begin position="1805"/>
        <end position="1832"/>
    </location>
</feature>
<evidence type="ECO:0000256" key="1">
    <source>
        <dbReference type="SAM" id="Coils"/>
    </source>
</evidence>
<evidence type="ECO:0008006" key="4">
    <source>
        <dbReference type="Google" id="ProtNLM"/>
    </source>
</evidence>
<dbReference type="InterPro" id="IPR011992">
    <property type="entry name" value="EF-hand-dom_pair"/>
</dbReference>
<feature type="compositionally biased region" description="Basic and acidic residues" evidence="2">
    <location>
        <begin position="879"/>
        <end position="891"/>
    </location>
</feature>
<feature type="compositionally biased region" description="Basic and acidic residues" evidence="2">
    <location>
        <begin position="1624"/>
        <end position="1637"/>
    </location>
</feature>
<dbReference type="EMBL" id="JH817145">
    <property type="protein sequence ID" value="EKC42726.1"/>
    <property type="molecule type" value="Genomic_DNA"/>
</dbReference>
<dbReference type="HOGENOM" id="CLU_236142_0_0_1"/>
<feature type="region of interest" description="Disordered" evidence="2">
    <location>
        <begin position="1616"/>
        <end position="1637"/>
    </location>
</feature>
<evidence type="ECO:0000313" key="3">
    <source>
        <dbReference type="EMBL" id="EKC42726.1"/>
    </source>
</evidence>
<gene>
    <name evidence="3" type="ORF">CGI_10016840</name>
</gene>
<accession>K1S5S4</accession>
<feature type="coiled-coil region" evidence="1">
    <location>
        <begin position="1930"/>
        <end position="1975"/>
    </location>
</feature>
<keyword evidence="1" id="KW-0175">Coiled coil</keyword>
<feature type="coiled-coil region" evidence="1">
    <location>
        <begin position="1034"/>
        <end position="1069"/>
    </location>
</feature>
<proteinExistence type="predicted"/>
<organism evidence="3">
    <name type="scientific">Magallana gigas</name>
    <name type="common">Pacific oyster</name>
    <name type="synonym">Crassostrea gigas</name>
    <dbReference type="NCBI Taxonomy" id="29159"/>
    <lineage>
        <taxon>Eukaryota</taxon>
        <taxon>Metazoa</taxon>
        <taxon>Spiralia</taxon>
        <taxon>Lophotrochozoa</taxon>
        <taxon>Mollusca</taxon>
        <taxon>Bivalvia</taxon>
        <taxon>Autobranchia</taxon>
        <taxon>Pteriomorphia</taxon>
        <taxon>Ostreida</taxon>
        <taxon>Ostreoidea</taxon>
        <taxon>Ostreidae</taxon>
        <taxon>Magallana</taxon>
    </lineage>
</organism>
<feature type="coiled-coil region" evidence="1">
    <location>
        <begin position="1427"/>
        <end position="1525"/>
    </location>
</feature>
<dbReference type="InParanoid" id="K1S5S4"/>
<sequence>MGIQDLTALFNNLDTACKGFVTNEQIVGFYQSIYLAPVAIEHVDGAIQAVCGTLGTVTRSHFIDVLEELERRRSIDEQSYWDFQALDYNGTNRICLKDAFLLFREFHQERPHFIDVLEELERRRSIDEQSYWDFQALDYNGTNRICLKDAFLLFREFHQERFSMFTWQKFLESRTFPGADVYFDEIRFWLCGYPQGEPASLEQITKEEARLERIQGQHGLEGYNAYKVLQDDGNETQEYQDEMQHHIKRRMNKWKKQGLEAMLFDDGMEVEDLESLDASKDHVTLSDLMDALETKYDLLREKLLLEMANLSSAVEGDQSEIFRELCKKERQLRRTGTLGTEVNSLSGARMSLPYSLFGMMGNVRTKDRKQKEEAEKRIKDLEMQGHFKDEIGKIIMAEYREALDDDSTCGGALLAINSRYQEEKEAILSVIKNKGGQTGTITMETSRLSRQHLLITEEADFHPCALAVGLAERPQGYKTSRLTDWDRVRCESLAKLRLLAKKGRKQIKSPHMYADTDQMEEMGVVDLQKKLVVELVEKHKYEREAAIYMLQGRDSENSKVVAKSMTQGERNKLLKTLRNRHTNWKNSRSEDNQVLYTILQEGIGLYYENRKVDLQESQSKVSEDDTNEAVLADLQQRQEGEFQLVVEDIALKSKEGLMKLICINNKQRVEEHLDNVAFVVLGTVELSEGDREFVKALEEKYDALRDRVLYMGLKDDMKGEWKRMTEKEKRKELKDRRKQEKKLRGAGNVEEMGDLIGLKHKAKMLPTLRKLMGEERGEFEARFTKQKTSGQILDESSKGSYEPVNVLADLIPRYDEELDVLVMWLNKPETKSLSIKQQRIKILQLKLEALAAEMEEDFEVAAMFVGLLERVLSSPSGRHATDNVRQRDLAKRRTQLRSQRLQQNQVYEKQMITALDPTHGDTTGWQLCYLREVLARQEGEREHLLQFLQDDSMDDLREAAAMMAESETKARLAELHTKRRRLDLSNQDDQEEYTSILEEAVAIRYVCKKQQIQKETRREPTKDDVTVSILKDLQEEQDNEIAAILENLLNLSEEDLRDLRTEEREKRENRAVPNVLIVLTQSESKTHQQELLTALQHKYESVQAALLTETLIHKHGEAAWNKMADKEKQQQLRALTQEVELLRREGNNVGLIEVLEGFHLDKTFSSIMGVHRFLFLELVRDTEEDWIPEPTEEEQIMKNPLLNLWLRFESEKKNILQKLKGLDEEYMGEQDQLICIFKHLSEQDQFKLLVEMSTDNKMQQEVMMMSQQQRKDQLSRLLSKRESIAKEKQKEHDIILQEGFVIKRELCRQRMGSDQKAEATDKEIHEVMMAELILAQNREAERLLQKLMPKDAEELQKMQIVQINDRKLNSRDNLAHVVLSPEMCLDVSTDTEADLMEALEGKYDALRDKLLAEALIKQLGESEWQRLSELERQKKMMELKLKERQLRREGKFDEISQILGDALENQETLKRLLGENKEEQQRKLRERLERKKKRLAQGMSEAECNKLERQEIEEEEEEERKGRKNILLELEHHFEKEKAELLRQIGEGDDRLSKEKARQLQLMKLKRAERRARNEDKFDSAALVLGLAEEHKKKQQEVTDEERQRQERLARERIEAARRRRREGKTTPEEAINHETDDRMELQESLNMAIDRRHRHERDLLIQLLDEASTSDIKQSAATMTEEQRQDKLYELRELRKHWRQAGSREQTQLTNILKEAACYLIQSNLHKYQAEGQTKTEEEVKVHILSNLQLWQDAEASMILSDLDNKDIGTLQQMVKMQSMVEDEGFHDNVSHVLLDQSKRDNMEEGEEELIQALEDKYDALKDKLIEAALKEEMGEDEWNKLSDAEKQRKIVELKMKERKLRQEGNVEEAAAIFEKVLENDELLDQILGPEDKKDADKRREELIREREEQGLPTDEETVNRLLGEQRKAQGKQRRINVLENLNLMLEDEKAKLLKALKNQHNRIDQERERQLAIARQVVIYLSSVQTAILEALDQRQTEERNVLMDIIQTARNSAAIIREAKQMSAQDLKTQLLKLEKDERTWKQVSMQAALHTDEGTLSKSEKDVMFKEVAQRRSEHQAILTEAMVYKLQLEEQSHRAQNPKMSDEESLEDLSVVLLADLQEKQATESATVQNLMQDMEEKELQEVKRVQRIAKREGWFDALTGMLFQLSSSDPTGEEAGLEILDKTMANMEEDWKKEKDMLIAEAKSENASEEELQSALKQLEHEQELKRKASLTAYCPSLLL</sequence>
<evidence type="ECO:0000256" key="2">
    <source>
        <dbReference type="SAM" id="MobiDB-lite"/>
    </source>
</evidence>
<dbReference type="SUPFAM" id="SSF47473">
    <property type="entry name" value="EF-hand"/>
    <property type="match status" value="1"/>
</dbReference>
<name>K1S5S4_MAGGI</name>
<feature type="region of interest" description="Disordered" evidence="2">
    <location>
        <begin position="876"/>
        <end position="895"/>
    </location>
</feature>
<protein>
    <recommendedName>
        <fullName evidence="4">Trichohyalin-like</fullName>
    </recommendedName>
</protein>